<feature type="transmembrane region" description="Helical" evidence="9">
    <location>
        <begin position="474"/>
        <end position="492"/>
    </location>
</feature>
<dbReference type="Gene3D" id="1.10.287.1260">
    <property type="match status" value="1"/>
</dbReference>
<dbReference type="InterPro" id="IPR025692">
    <property type="entry name" value="MscS_IM_dom1"/>
</dbReference>
<dbReference type="Pfam" id="PF00924">
    <property type="entry name" value="MS_channel_2nd"/>
    <property type="match status" value="1"/>
</dbReference>
<name>A0A0S2SEA1_9GAMM</name>
<feature type="domain" description="Mechanosensitive ion channel MscS C-terminal" evidence="14">
    <location>
        <begin position="988"/>
        <end position="1069"/>
    </location>
</feature>
<dbReference type="InterPro" id="IPR049278">
    <property type="entry name" value="MS_channel_C"/>
</dbReference>
<feature type="transmembrane region" description="Helical" evidence="9">
    <location>
        <begin position="782"/>
        <end position="805"/>
    </location>
</feature>
<dbReference type="InterPro" id="IPR011066">
    <property type="entry name" value="MscS_channel_C_sf"/>
</dbReference>
<dbReference type="Pfam" id="PF21082">
    <property type="entry name" value="MS_channel_3rd"/>
    <property type="match status" value="1"/>
</dbReference>
<dbReference type="PATRIC" id="fig|652.5.peg.3423"/>
<feature type="domain" description="Mechanosensitive ion channel inner membrane" evidence="12">
    <location>
        <begin position="483"/>
        <end position="811"/>
    </location>
</feature>
<sequence length="1083" mass="123930">MRRLLLLLALFLAPLVHGEEQLIQIEQQLAAIPSADTPENQKLREPLQQALQAAREASHYRELAEKYQTELINYHQTSSQLKAQVQGWQPPRRLPTEQLNDSNLGLEMSKTARRQLELRRQRQGLLDELSQIESGGLDYHQRVDALRRQLIQVRQQADKLQLGGESGRLAEANRLLLQVREQSLGERIAMLELDQLSAPQRIDLAKLRLQEVNLAITDEDEWQSTLVSRQDQLRREKSERILAESERLRKQLKGDQPLLQEQQQYNSSLSLQLETIEESIDRVRQEQSRVDKRLQELSELGSALREQMEWLQVSDAYGEDLRGKLSELPAPYPLPKLESLIVKTRVAKRQYDNELAELGDLAQARSRVEQGETLDRPQQLVLDSLLKARRQLLTRLLDASDSLLQDQTRLKLLYSRQNSKIAEIRDQGSNHLFWLPDTRPVSGELLLDTPAALGLALKPGQWRQLIEALQVPPLSTRVTVFSALLILAYLWWRLGRDLLRVNQAIAPRIGKVTQDKFSLSSRLLLHALLASLPLPAMVFLLRYLYQGAWEYPFANAVISSLGELWFLLFALLFTRHLCLERGLLALHFGWQPDRVARIWGHFRVLMLILIPSFFIQGIGDAYQGHALYDTLGRLAFIIGSLWLLLFFYRLNRERLPLTWGQSDMSKPHLLHHFVWNSLMLAPLLAVGGALFGYFFTARTLLRQLEVSLLCALLFMLIYYLARRWMLIQRRRLQFERAKARRAEILAQREQEEGLLESSEPNEEMELDLDTLSAHSLRLIRTLLMLGYTALLMFLWSDLMGAFSFLGNIELWQVSSTVGGIAQLEGVTIKDLALTLFVLIITVVTARNLPSLLELSLLQHLNLTPGTGFAITTMAKYMVIVVGALSCFSLLGIDWSKTQWLVAALSVGLGFGLQEIFANFVSGLIILFEKPIRIGDTVTIRDLTGTVSRIKTRATTIVDWDRKEIIMPNKAFITEQFINWSLSDAITRVKIRIRIALHADPVQIQRLLEESILQCSLVLDTPTPEAFLVELTDSALIYELRVYVNNMDHRMPITHELHNRVLGRLKELGLALPHQQIDIRLSRA</sequence>
<comment type="subcellular location">
    <subcellularLocation>
        <location evidence="1">Cell membrane</location>
        <topology evidence="1">Multi-pass membrane protein</topology>
    </subcellularLocation>
</comment>
<dbReference type="SUPFAM" id="SSF50182">
    <property type="entry name" value="Sm-like ribonucleoproteins"/>
    <property type="match status" value="1"/>
</dbReference>
<evidence type="ECO:0000256" key="2">
    <source>
        <dbReference type="ARBA" id="ARBA00008017"/>
    </source>
</evidence>
<dbReference type="GO" id="GO:0008381">
    <property type="term" value="F:mechanosensitive monoatomic ion channel activity"/>
    <property type="evidence" value="ECO:0007669"/>
    <property type="project" value="UniProtKB-ARBA"/>
</dbReference>
<dbReference type="InterPro" id="IPR024393">
    <property type="entry name" value="MscS_porin"/>
</dbReference>
<feature type="transmembrane region" description="Helical" evidence="9">
    <location>
        <begin position="630"/>
        <end position="648"/>
    </location>
</feature>
<dbReference type="RefSeq" id="WP_060587243.1">
    <property type="nucleotide sequence ID" value="NZ_CP013067.1"/>
</dbReference>
<accession>A0A0S2SEA1</accession>
<evidence type="ECO:0000259" key="15">
    <source>
        <dbReference type="Pfam" id="PF21088"/>
    </source>
</evidence>
<feature type="domain" description="Mechanosensitive ion channel MscS" evidence="11">
    <location>
        <begin position="915"/>
        <end position="980"/>
    </location>
</feature>
<feature type="transmembrane region" description="Helical" evidence="9">
    <location>
        <begin position="700"/>
        <end position="721"/>
    </location>
</feature>
<keyword evidence="7 9" id="KW-0472">Membrane</keyword>
<evidence type="ECO:0000256" key="1">
    <source>
        <dbReference type="ARBA" id="ARBA00004651"/>
    </source>
</evidence>
<evidence type="ECO:0000256" key="5">
    <source>
        <dbReference type="ARBA" id="ARBA00022729"/>
    </source>
</evidence>
<evidence type="ECO:0000256" key="3">
    <source>
        <dbReference type="ARBA" id="ARBA00022475"/>
    </source>
</evidence>
<dbReference type="SUPFAM" id="SSF82861">
    <property type="entry name" value="Mechanosensitive channel protein MscS (YggB), transmembrane region"/>
    <property type="match status" value="1"/>
</dbReference>
<dbReference type="PANTHER" id="PTHR30347">
    <property type="entry name" value="POTASSIUM CHANNEL RELATED"/>
    <property type="match status" value="1"/>
</dbReference>
<evidence type="ECO:0000256" key="10">
    <source>
        <dbReference type="SAM" id="SignalP"/>
    </source>
</evidence>
<dbReference type="InterPro" id="IPR049142">
    <property type="entry name" value="MS_channel_1st"/>
</dbReference>
<dbReference type="InterPro" id="IPR023408">
    <property type="entry name" value="MscS_beta-dom_sf"/>
</dbReference>
<feature type="transmembrane region" description="Helical" evidence="9">
    <location>
        <begin position="523"/>
        <end position="545"/>
    </location>
</feature>
<dbReference type="InterPro" id="IPR052702">
    <property type="entry name" value="MscS-like_channel"/>
</dbReference>
<evidence type="ECO:0000256" key="4">
    <source>
        <dbReference type="ARBA" id="ARBA00022692"/>
    </source>
</evidence>
<dbReference type="Gene3D" id="3.30.70.100">
    <property type="match status" value="1"/>
</dbReference>
<evidence type="ECO:0000259" key="11">
    <source>
        <dbReference type="Pfam" id="PF00924"/>
    </source>
</evidence>
<reference evidence="17" key="1">
    <citation type="submission" date="2015-10" db="EMBL/GenBank/DDBJ databases">
        <title>Complete Genome Sequence of Aeromonas schubertii strain WL1483.</title>
        <authorList>
            <person name="Liu L."/>
        </authorList>
    </citation>
    <scope>NUCLEOTIDE SEQUENCE [LARGE SCALE GENOMIC DNA]</scope>
    <source>
        <strain evidence="17">WL1483</strain>
    </source>
</reference>
<feature type="transmembrane region" description="Helical" evidence="9">
    <location>
        <begin position="898"/>
        <end position="927"/>
    </location>
</feature>
<dbReference type="NCBIfam" id="NF008180">
    <property type="entry name" value="PRK10929.1"/>
    <property type="match status" value="1"/>
</dbReference>
<feature type="transmembrane region" description="Helical" evidence="9">
    <location>
        <begin position="873"/>
        <end position="892"/>
    </location>
</feature>
<dbReference type="SUPFAM" id="SSF82689">
    <property type="entry name" value="Mechanosensitive channel protein MscS (YggB), C-terminal domain"/>
    <property type="match status" value="1"/>
</dbReference>
<evidence type="ECO:0000256" key="8">
    <source>
        <dbReference type="SAM" id="Coils"/>
    </source>
</evidence>
<feature type="domain" description="Mechanosensitive ion channel MscS porin" evidence="13">
    <location>
        <begin position="29"/>
        <end position="260"/>
    </location>
</feature>
<organism evidence="16 17">
    <name type="scientific">Aeromonas schubertii</name>
    <dbReference type="NCBI Taxonomy" id="652"/>
    <lineage>
        <taxon>Bacteria</taxon>
        <taxon>Pseudomonadati</taxon>
        <taxon>Pseudomonadota</taxon>
        <taxon>Gammaproteobacteria</taxon>
        <taxon>Aeromonadales</taxon>
        <taxon>Aeromonadaceae</taxon>
        <taxon>Aeromonas</taxon>
    </lineage>
</organism>
<dbReference type="Pfam" id="PF12794">
    <property type="entry name" value="MscS_TM"/>
    <property type="match status" value="1"/>
</dbReference>
<dbReference type="EMBL" id="CP013067">
    <property type="protein sequence ID" value="ALP40019.1"/>
    <property type="molecule type" value="Genomic_DNA"/>
</dbReference>
<feature type="domain" description="Mechanosensitive ion channel transmembrane helices 2/3" evidence="15">
    <location>
        <begin position="873"/>
        <end position="913"/>
    </location>
</feature>
<evidence type="ECO:0000256" key="6">
    <source>
        <dbReference type="ARBA" id="ARBA00022989"/>
    </source>
</evidence>
<evidence type="ECO:0000259" key="13">
    <source>
        <dbReference type="Pfam" id="PF12795"/>
    </source>
</evidence>
<feature type="signal peptide" evidence="10">
    <location>
        <begin position="1"/>
        <end position="18"/>
    </location>
</feature>
<reference evidence="16 17" key="2">
    <citation type="journal article" date="2016" name="Genome Announc.">
        <title>Complete Genome Sequence of the Highly Virulent Aeromonas schubertii Strain WL1483, Isolated from Diseased Snakehead Fish (Channa argus) in China.</title>
        <authorList>
            <person name="Liu L."/>
            <person name="Li N."/>
            <person name="Zhang D."/>
            <person name="Fu X."/>
            <person name="Shi C."/>
            <person name="Lin Q."/>
            <person name="Hao G."/>
        </authorList>
    </citation>
    <scope>NUCLEOTIDE SEQUENCE [LARGE SCALE GENOMIC DNA]</scope>
    <source>
        <strain evidence="16 17">WL1483</strain>
    </source>
</reference>
<keyword evidence="4 9" id="KW-0812">Transmembrane</keyword>
<proteinExistence type="inferred from homology"/>
<evidence type="ECO:0000313" key="16">
    <source>
        <dbReference type="EMBL" id="ALP40019.1"/>
    </source>
</evidence>
<dbReference type="Pfam" id="PF21088">
    <property type="entry name" value="MS_channel_1st"/>
    <property type="match status" value="1"/>
</dbReference>
<feature type="chain" id="PRO_5006604295" evidence="10">
    <location>
        <begin position="19"/>
        <end position="1083"/>
    </location>
</feature>
<keyword evidence="6 9" id="KW-1133">Transmembrane helix</keyword>
<dbReference type="InterPro" id="IPR006685">
    <property type="entry name" value="MscS_channel_2nd"/>
</dbReference>
<keyword evidence="5 10" id="KW-0732">Signal</keyword>
<feature type="transmembrane region" description="Helical" evidence="9">
    <location>
        <begin position="669"/>
        <end position="694"/>
    </location>
</feature>
<dbReference type="Proteomes" id="UP000058114">
    <property type="component" value="Chromosome"/>
</dbReference>
<evidence type="ECO:0000256" key="9">
    <source>
        <dbReference type="SAM" id="Phobius"/>
    </source>
</evidence>
<dbReference type="KEGG" id="asr:WL1483_600"/>
<evidence type="ECO:0000259" key="12">
    <source>
        <dbReference type="Pfam" id="PF12794"/>
    </source>
</evidence>
<dbReference type="PANTHER" id="PTHR30347:SF9">
    <property type="entry name" value="MINICONDUCTANCE MECHANOSENSITIVE CHANNEL MSCM"/>
    <property type="match status" value="1"/>
</dbReference>
<dbReference type="GO" id="GO:0005886">
    <property type="term" value="C:plasma membrane"/>
    <property type="evidence" value="ECO:0007669"/>
    <property type="project" value="UniProtKB-SubCell"/>
</dbReference>
<dbReference type="Pfam" id="PF12795">
    <property type="entry name" value="MscS_porin"/>
    <property type="match status" value="1"/>
</dbReference>
<feature type="transmembrane region" description="Helical" evidence="9">
    <location>
        <begin position="595"/>
        <end position="618"/>
    </location>
</feature>
<dbReference type="Gene3D" id="2.30.30.60">
    <property type="match status" value="1"/>
</dbReference>
<comment type="similarity">
    <text evidence="2">Belongs to the MscS (TC 1.A.23) family.</text>
</comment>
<feature type="coiled-coil region" evidence="8">
    <location>
        <begin position="235"/>
        <end position="300"/>
    </location>
</feature>
<dbReference type="FunFam" id="1.10.287.1260:FF:000002">
    <property type="entry name" value="Potassium efflux system KefA"/>
    <property type="match status" value="1"/>
</dbReference>
<evidence type="ECO:0000313" key="17">
    <source>
        <dbReference type="Proteomes" id="UP000058114"/>
    </source>
</evidence>
<evidence type="ECO:0000259" key="14">
    <source>
        <dbReference type="Pfam" id="PF21082"/>
    </source>
</evidence>
<protein>
    <submittedName>
        <fullName evidence="16">Small conductance mechanosensitive Ion channel (MscS) family protein</fullName>
    </submittedName>
</protein>
<dbReference type="InterPro" id="IPR011014">
    <property type="entry name" value="MscS_channel_TM-2"/>
</dbReference>
<dbReference type="AlphaFoldDB" id="A0A0S2SEA1"/>
<keyword evidence="3" id="KW-1003">Cell membrane</keyword>
<keyword evidence="8" id="KW-0175">Coiled coil</keyword>
<dbReference type="InterPro" id="IPR010920">
    <property type="entry name" value="LSM_dom_sf"/>
</dbReference>
<feature type="transmembrane region" description="Helical" evidence="9">
    <location>
        <begin position="551"/>
        <end position="574"/>
    </location>
</feature>
<evidence type="ECO:0000256" key="7">
    <source>
        <dbReference type="ARBA" id="ARBA00023136"/>
    </source>
</evidence>
<gene>
    <name evidence="16" type="ORF">WL1483_600</name>
</gene>